<reference evidence="1" key="1">
    <citation type="submission" date="2023-04" db="EMBL/GenBank/DDBJ databases">
        <title>A chromosome-level genome assembly of the parasitoid wasp Eretmocerus hayati.</title>
        <authorList>
            <person name="Zhong Y."/>
            <person name="Liu S."/>
            <person name="Liu Y."/>
        </authorList>
    </citation>
    <scope>NUCLEOTIDE SEQUENCE</scope>
    <source>
        <strain evidence="1">ZJU_SS_LIU_2023</strain>
    </source>
</reference>
<protein>
    <submittedName>
        <fullName evidence="1">Uncharacterized protein</fullName>
    </submittedName>
</protein>
<organism evidence="1 2">
    <name type="scientific">Eretmocerus hayati</name>
    <dbReference type="NCBI Taxonomy" id="131215"/>
    <lineage>
        <taxon>Eukaryota</taxon>
        <taxon>Metazoa</taxon>
        <taxon>Ecdysozoa</taxon>
        <taxon>Arthropoda</taxon>
        <taxon>Hexapoda</taxon>
        <taxon>Insecta</taxon>
        <taxon>Pterygota</taxon>
        <taxon>Neoptera</taxon>
        <taxon>Endopterygota</taxon>
        <taxon>Hymenoptera</taxon>
        <taxon>Apocrita</taxon>
        <taxon>Proctotrupomorpha</taxon>
        <taxon>Chalcidoidea</taxon>
        <taxon>Aphelinidae</taxon>
        <taxon>Aphelininae</taxon>
        <taxon>Eretmocerus</taxon>
    </lineage>
</organism>
<evidence type="ECO:0000313" key="1">
    <source>
        <dbReference type="EMBL" id="KAJ8671140.1"/>
    </source>
</evidence>
<evidence type="ECO:0000313" key="2">
    <source>
        <dbReference type="Proteomes" id="UP001239111"/>
    </source>
</evidence>
<dbReference type="EMBL" id="CM056743">
    <property type="protein sequence ID" value="KAJ8671140.1"/>
    <property type="molecule type" value="Genomic_DNA"/>
</dbReference>
<comment type="caution">
    <text evidence="1">The sequence shown here is derived from an EMBL/GenBank/DDBJ whole genome shotgun (WGS) entry which is preliminary data.</text>
</comment>
<gene>
    <name evidence="1" type="ORF">QAD02_002399</name>
</gene>
<dbReference type="Proteomes" id="UP001239111">
    <property type="component" value="Chromosome 3"/>
</dbReference>
<proteinExistence type="predicted"/>
<sequence length="237" mass="25279">MTKKKEANVAGAQQTMERAQPGTSTTVAEGQCTADDGLRIISGRRALVPAPPAGVAAFVYATRQRAATRISVALGERRRRELVTTNTGADVAIVGGRRRVPNSATNVEHSATVARGKARSNAATADQRRHRASHDDLEERSSVPANSNGTSSISARGRRHRVSAAAIVASLPDARLPDARDDLCSATARRVVSSTASEQHCGRVHHVAPHVNRRSVASEPLVNYQFDELIDNLGTVR</sequence>
<accession>A0ACC2NIT6</accession>
<name>A0ACC2NIT6_9HYME</name>
<keyword evidence="2" id="KW-1185">Reference proteome</keyword>